<evidence type="ECO:0000313" key="7">
    <source>
        <dbReference type="EMBL" id="EFI96931.1"/>
    </source>
</evidence>
<dbReference type="GO" id="GO:0005759">
    <property type="term" value="C:mitochondrial matrix"/>
    <property type="evidence" value="ECO:0007669"/>
    <property type="project" value="UniProtKB-SubCell"/>
</dbReference>
<dbReference type="Pfam" id="PF13233">
    <property type="entry name" value="Complex1_LYR_2"/>
    <property type="match status" value="1"/>
</dbReference>
<comment type="subcellular location">
    <subcellularLocation>
        <location evidence="1 6">Mitochondrion matrix</location>
    </subcellularLocation>
</comment>
<dbReference type="STRING" id="578458.D8Q597"/>
<dbReference type="HOGENOM" id="CLU_102310_1_0_1"/>
<keyword evidence="4 6" id="KW-0496">Mitochondrion</keyword>
<dbReference type="PANTHER" id="PTHR13137">
    <property type="entry name" value="DC11 ACN9 HOMOLOG"/>
    <property type="match status" value="1"/>
</dbReference>
<comment type="similarity">
    <text evidence="2 6">Belongs to the complex I LYR family. SDHAF3 subfamily.</text>
</comment>
<protein>
    <recommendedName>
        <fullName evidence="6">Succinate dehydrogenase assembly factor 3</fullName>
        <shortName evidence="6">SDH assembly factor 3</shortName>
        <shortName evidence="6">SDHAF3</shortName>
    </recommendedName>
</protein>
<dbReference type="FunCoup" id="D8Q597">
    <property type="interactions" value="63"/>
</dbReference>
<dbReference type="eggNOG" id="KOG4100">
    <property type="taxonomic scope" value="Eukaryota"/>
</dbReference>
<dbReference type="GO" id="GO:0015976">
    <property type="term" value="P:carbon utilization"/>
    <property type="evidence" value="ECO:0007669"/>
    <property type="project" value="EnsemblFungi"/>
</dbReference>
<evidence type="ECO:0000256" key="3">
    <source>
        <dbReference type="ARBA" id="ARBA00022946"/>
    </source>
</evidence>
<dbReference type="GO" id="GO:0006105">
    <property type="term" value="P:succinate metabolic process"/>
    <property type="evidence" value="ECO:0007669"/>
    <property type="project" value="TreeGrafter"/>
</dbReference>
<reference evidence="7 8" key="1">
    <citation type="journal article" date="2010" name="Nat. Biotechnol.">
        <title>Genome sequence of the model mushroom Schizophyllum commune.</title>
        <authorList>
            <person name="Ohm R.A."/>
            <person name="de Jong J.F."/>
            <person name="Lugones L.G."/>
            <person name="Aerts A."/>
            <person name="Kothe E."/>
            <person name="Stajich J.E."/>
            <person name="de Vries R.P."/>
            <person name="Record E."/>
            <person name="Levasseur A."/>
            <person name="Baker S.E."/>
            <person name="Bartholomew K.A."/>
            <person name="Coutinho P.M."/>
            <person name="Erdmann S."/>
            <person name="Fowler T.J."/>
            <person name="Gathman A.C."/>
            <person name="Lombard V."/>
            <person name="Henrissat B."/>
            <person name="Knabe N."/>
            <person name="Kuees U."/>
            <person name="Lilly W.W."/>
            <person name="Lindquist E."/>
            <person name="Lucas S."/>
            <person name="Magnuson J.K."/>
            <person name="Piumi F."/>
            <person name="Raudaskoski M."/>
            <person name="Salamov A."/>
            <person name="Schmutz J."/>
            <person name="Schwarze F.W.M.R."/>
            <person name="vanKuyk P.A."/>
            <person name="Horton J.S."/>
            <person name="Grigoriev I.V."/>
            <person name="Woesten H.A.B."/>
        </authorList>
    </citation>
    <scope>NUCLEOTIDE SEQUENCE [LARGE SCALE GENOMIC DNA]</scope>
    <source>
        <strain evidence="8">H4-8 / FGSC 9210</strain>
    </source>
</reference>
<dbReference type="GO" id="GO:0006111">
    <property type="term" value="P:regulation of gluconeogenesis"/>
    <property type="evidence" value="ECO:0007669"/>
    <property type="project" value="EnsemblFungi"/>
</dbReference>
<dbReference type="OMA" id="WQQTNEN"/>
<evidence type="ECO:0000256" key="6">
    <source>
        <dbReference type="RuleBase" id="RU368039"/>
    </source>
</evidence>
<evidence type="ECO:0000313" key="8">
    <source>
        <dbReference type="Proteomes" id="UP000007431"/>
    </source>
</evidence>
<organism evidence="8">
    <name type="scientific">Schizophyllum commune (strain H4-8 / FGSC 9210)</name>
    <name type="common">Split gill fungus</name>
    <dbReference type="NCBI Taxonomy" id="578458"/>
    <lineage>
        <taxon>Eukaryota</taxon>
        <taxon>Fungi</taxon>
        <taxon>Dikarya</taxon>
        <taxon>Basidiomycota</taxon>
        <taxon>Agaricomycotina</taxon>
        <taxon>Agaricomycetes</taxon>
        <taxon>Agaricomycetidae</taxon>
        <taxon>Agaricales</taxon>
        <taxon>Schizophyllaceae</taxon>
        <taxon>Schizophyllum</taxon>
    </lineage>
</organism>
<dbReference type="OrthoDB" id="278329at2759"/>
<dbReference type="GO" id="GO:0005758">
    <property type="term" value="C:mitochondrial intermembrane space"/>
    <property type="evidence" value="ECO:0007669"/>
    <property type="project" value="TreeGrafter"/>
</dbReference>
<dbReference type="RefSeq" id="XP_003031834.1">
    <property type="nucleotide sequence ID" value="XM_003031788.1"/>
</dbReference>
<dbReference type="Proteomes" id="UP000007431">
    <property type="component" value="Unassembled WGS sequence"/>
</dbReference>
<evidence type="ECO:0000256" key="2">
    <source>
        <dbReference type="ARBA" id="ARBA00006020"/>
    </source>
</evidence>
<dbReference type="InterPro" id="IPR008381">
    <property type="entry name" value="SDHAF3/Sdh7"/>
</dbReference>
<dbReference type="CDD" id="cd20270">
    <property type="entry name" value="Complex1_LYR_SDHAF3_LYRM10"/>
    <property type="match status" value="1"/>
</dbReference>
<comment type="function">
    <text evidence="6">Plays an essential role in the assembly of succinate dehydrogenase (SDH), an enzyme complex (also referred to as respiratory complex II) that is a component of both the tricarboxylic acid (TCA) cycle and the mitochondrial electron transport chain, and which couples the oxidation of succinate to fumarate with the reduction of ubiquinone (coenzyme Q) to ubiquinol. Promotes maturation of the iron-sulfur protein subunit of the SDH catalytic dimer, protecting it from the deleterious effects of oxidants. May act together with SDHAF1.</text>
</comment>
<keyword evidence="5 6" id="KW-0143">Chaperone</keyword>
<proteinExistence type="inferred from homology"/>
<accession>D8Q597</accession>
<dbReference type="KEGG" id="scm:SCHCO_02701246"/>
<keyword evidence="8" id="KW-1185">Reference proteome</keyword>
<dbReference type="InParanoid" id="D8Q597"/>
<dbReference type="VEuPathDB" id="FungiDB:SCHCODRAFT_02701246"/>
<evidence type="ECO:0000256" key="4">
    <source>
        <dbReference type="ARBA" id="ARBA00023128"/>
    </source>
</evidence>
<sequence>MFATTIRRASSVSTGPLREASASLLPPIQLYRGILRGHRYLPPEMRSLGDDYVKAEFRRHRKVDNPLHIIAFLTEWKLYLDQLPKDEGSVNFSGRKLDPMLIEKMSAEQLGQLYELMHATKDVWKPASQDLGESEPGHQ</sequence>
<dbReference type="AlphaFoldDB" id="D8Q597"/>
<comment type="subunit">
    <text evidence="6">Interacts with the iron-sulfur protein subunit within the SDH catalytic dimer.</text>
</comment>
<evidence type="ECO:0000256" key="5">
    <source>
        <dbReference type="ARBA" id="ARBA00023186"/>
    </source>
</evidence>
<name>D8Q597_SCHCM</name>
<gene>
    <name evidence="7" type="ORF">SCHCODRAFT_56006</name>
</gene>
<evidence type="ECO:0000256" key="1">
    <source>
        <dbReference type="ARBA" id="ARBA00004305"/>
    </source>
</evidence>
<keyword evidence="3" id="KW-0809">Transit peptide</keyword>
<dbReference type="GeneID" id="9596359"/>
<dbReference type="PANTHER" id="PTHR13137:SF6">
    <property type="entry name" value="SUCCINATE DEHYDROGENASE ASSEMBLY FACTOR 3, MITOCHONDRIAL"/>
    <property type="match status" value="1"/>
</dbReference>
<dbReference type="GO" id="GO:0034553">
    <property type="term" value="P:mitochondrial respiratory chain complex II assembly"/>
    <property type="evidence" value="ECO:0007669"/>
    <property type="project" value="UniProtKB-UniRule"/>
</dbReference>
<dbReference type="EMBL" id="GL377306">
    <property type="protein sequence ID" value="EFI96931.1"/>
    <property type="molecule type" value="Genomic_DNA"/>
</dbReference>